<feature type="chain" id="PRO_5003698703" evidence="9">
    <location>
        <begin position="32"/>
        <end position="449"/>
    </location>
</feature>
<protein>
    <submittedName>
        <fullName evidence="10">Type I secretion outer membrane protein, TolC family</fullName>
    </submittedName>
</protein>
<dbReference type="GO" id="GO:0009279">
    <property type="term" value="C:cell outer membrane"/>
    <property type="evidence" value="ECO:0007669"/>
    <property type="project" value="UniProtKB-SubCell"/>
</dbReference>
<name>I4Z5B9_9BURK</name>
<evidence type="ECO:0000256" key="4">
    <source>
        <dbReference type="ARBA" id="ARBA00022452"/>
    </source>
</evidence>
<dbReference type="InterPro" id="IPR003423">
    <property type="entry name" value="OMP_efflux"/>
</dbReference>
<dbReference type="AlphaFoldDB" id="I4Z5B9"/>
<reference evidence="10 11" key="1">
    <citation type="submission" date="2012-04" db="EMBL/GenBank/DDBJ databases">
        <title>Improved High-Quality Draft sequence of Leptothrix ochracea L12.</title>
        <authorList>
            <consortium name="US DOE Joint Genome Institute"/>
            <person name="Lucas S."/>
            <person name="Han J."/>
            <person name="Lapidus A."/>
            <person name="Cheng J.-F."/>
            <person name="Goodwin L."/>
            <person name="Pitluck S."/>
            <person name="Peters L."/>
            <person name="Zeytun A."/>
            <person name="Detter J.C."/>
            <person name="Han C."/>
            <person name="Tapia R."/>
            <person name="Land M."/>
            <person name="Hauser L."/>
            <person name="Kyrpides N."/>
            <person name="Ivanova N."/>
            <person name="Pagani I."/>
            <person name="Stepanauskas R."/>
            <person name="Masland D."/>
            <person name="Poulton N."/>
            <person name="Emerson D."/>
            <person name="Fleming E."/>
            <person name="Woyke T."/>
        </authorList>
    </citation>
    <scope>NUCLEOTIDE SEQUENCE [LARGE SCALE GENOMIC DNA]</scope>
    <source>
        <strain evidence="10 11">L12</strain>
    </source>
</reference>
<keyword evidence="7" id="KW-0998">Cell outer membrane</keyword>
<comment type="similarity">
    <text evidence="2">Belongs to the outer membrane factor (OMF) (TC 1.B.17) family.</text>
</comment>
<evidence type="ECO:0000313" key="10">
    <source>
        <dbReference type="EMBL" id="EIM31411.1"/>
    </source>
</evidence>
<evidence type="ECO:0000256" key="6">
    <source>
        <dbReference type="ARBA" id="ARBA00023136"/>
    </source>
</evidence>
<keyword evidence="6" id="KW-0472">Membrane</keyword>
<dbReference type="InterPro" id="IPR051906">
    <property type="entry name" value="TolC-like"/>
</dbReference>
<feature type="compositionally biased region" description="Polar residues" evidence="8">
    <location>
        <begin position="79"/>
        <end position="95"/>
    </location>
</feature>
<evidence type="ECO:0000313" key="11">
    <source>
        <dbReference type="Proteomes" id="UP000053899"/>
    </source>
</evidence>
<keyword evidence="4" id="KW-1134">Transmembrane beta strand</keyword>
<evidence type="ECO:0000256" key="5">
    <source>
        <dbReference type="ARBA" id="ARBA00022692"/>
    </source>
</evidence>
<evidence type="ECO:0000256" key="2">
    <source>
        <dbReference type="ARBA" id="ARBA00007613"/>
    </source>
</evidence>
<dbReference type="EMBL" id="JH660686">
    <property type="protein sequence ID" value="EIM31411.1"/>
    <property type="molecule type" value="Genomic_DNA"/>
</dbReference>
<keyword evidence="11" id="KW-1185">Reference proteome</keyword>
<keyword evidence="9" id="KW-0732">Signal</keyword>
<dbReference type="GO" id="GO:0015288">
    <property type="term" value="F:porin activity"/>
    <property type="evidence" value="ECO:0007669"/>
    <property type="project" value="TreeGrafter"/>
</dbReference>
<feature type="region of interest" description="Disordered" evidence="8">
    <location>
        <begin position="69"/>
        <end position="95"/>
    </location>
</feature>
<accession>I4Z5B9</accession>
<evidence type="ECO:0000256" key="1">
    <source>
        <dbReference type="ARBA" id="ARBA00004442"/>
    </source>
</evidence>
<gene>
    <name evidence="10" type="ORF">LepocDRAFT_00001390</name>
</gene>
<dbReference type="GO" id="GO:0015562">
    <property type="term" value="F:efflux transmembrane transporter activity"/>
    <property type="evidence" value="ECO:0007669"/>
    <property type="project" value="InterPro"/>
</dbReference>
<dbReference type="OrthoDB" id="9813458at2"/>
<keyword evidence="3" id="KW-0813">Transport</keyword>
<dbReference type="Gene3D" id="1.20.1600.10">
    <property type="entry name" value="Outer membrane efflux proteins (OEP)"/>
    <property type="match status" value="1"/>
</dbReference>
<dbReference type="GO" id="GO:1990281">
    <property type="term" value="C:efflux pump complex"/>
    <property type="evidence" value="ECO:0007669"/>
    <property type="project" value="TreeGrafter"/>
</dbReference>
<dbReference type="RefSeq" id="WP_009453520.1">
    <property type="nucleotide sequence ID" value="NZ_JH660686.1"/>
</dbReference>
<dbReference type="NCBIfam" id="TIGR01844">
    <property type="entry name" value="type_I_sec_TolC"/>
    <property type="match status" value="1"/>
</dbReference>
<evidence type="ECO:0000256" key="3">
    <source>
        <dbReference type="ARBA" id="ARBA00022448"/>
    </source>
</evidence>
<comment type="subcellular location">
    <subcellularLocation>
        <location evidence="1">Cell outer membrane</location>
    </subcellularLocation>
</comment>
<dbReference type="Pfam" id="PF02321">
    <property type="entry name" value="OEP"/>
    <property type="match status" value="2"/>
</dbReference>
<dbReference type="PANTHER" id="PTHR30026:SF20">
    <property type="entry name" value="OUTER MEMBRANE PROTEIN TOLC"/>
    <property type="match status" value="1"/>
</dbReference>
<dbReference type="PANTHER" id="PTHR30026">
    <property type="entry name" value="OUTER MEMBRANE PROTEIN TOLC"/>
    <property type="match status" value="1"/>
</dbReference>
<organism evidence="10 11">
    <name type="scientific">Leptothrix ochracea L12</name>
    <dbReference type="NCBI Taxonomy" id="735332"/>
    <lineage>
        <taxon>Bacteria</taxon>
        <taxon>Pseudomonadati</taxon>
        <taxon>Pseudomonadota</taxon>
        <taxon>Betaproteobacteria</taxon>
        <taxon>Burkholderiales</taxon>
        <taxon>Sphaerotilaceae</taxon>
        <taxon>Leptothrix</taxon>
    </lineage>
</organism>
<evidence type="ECO:0000256" key="8">
    <source>
        <dbReference type="SAM" id="MobiDB-lite"/>
    </source>
</evidence>
<proteinExistence type="inferred from homology"/>
<sequence>MHFSSIDKAGPRPLHLLAASLVLAFSAQAGAQSLKELYDVARTYDASYLGAQAQADSVSYKVAQSDSLSRPSVGLSAGVSRTQSDTPSRGVTSLNTQSVGINASQPLFNRGNSLTSDKAYKLLDIAKADLESAEQDLMVRLSQAYFDVLTAQDVLTTAQASQKGISEQLASAKRNFEVGSATITDTREAQARFDLAAAQVLAADNDLHIKKLALDQLVGKKNIQPKPLAQPVVLPALAGDTVEPWVARVEESATVRKARSGYEVAQFETRRTEAGHLPTLSLDAAASSAHNTSSNGGSLLAGGDGTSTSAKIGLTLNVPLYAGNAITNQAREAVGLEEKARNDLEVARRTITQGISQAYFGVQSGLAQVKALEAAESSSKLALEATQLGYKVGVRVNLDVLNAQTQLYSTQRDLSKARNDVLVANLKLRQVAGSLTPADLNQVSALIAP</sequence>
<evidence type="ECO:0000256" key="7">
    <source>
        <dbReference type="ARBA" id="ARBA00023237"/>
    </source>
</evidence>
<dbReference type="InterPro" id="IPR010130">
    <property type="entry name" value="T1SS_OMP_TolC"/>
</dbReference>
<feature type="signal peptide" evidence="9">
    <location>
        <begin position="1"/>
        <end position="31"/>
    </location>
</feature>
<keyword evidence="5" id="KW-0812">Transmembrane</keyword>
<dbReference type="GeneID" id="92352305"/>
<evidence type="ECO:0000256" key="9">
    <source>
        <dbReference type="SAM" id="SignalP"/>
    </source>
</evidence>
<dbReference type="SUPFAM" id="SSF56954">
    <property type="entry name" value="Outer membrane efflux proteins (OEP)"/>
    <property type="match status" value="1"/>
</dbReference>
<dbReference type="Proteomes" id="UP000053899">
    <property type="component" value="Unassembled WGS sequence"/>
</dbReference>
<dbReference type="HOGENOM" id="CLU_012817_0_2_4"/>